<protein>
    <submittedName>
        <fullName evidence="3">Uncharacterized protein LOC118403742 isoform X2</fullName>
    </submittedName>
</protein>
<reference evidence="2" key="1">
    <citation type="journal article" date="2020" name="Nat. Ecol. Evol.">
        <title>Deeply conserved synteny resolves early events in vertebrate evolution.</title>
        <authorList>
            <person name="Simakov O."/>
            <person name="Marletaz F."/>
            <person name="Yue J.X."/>
            <person name="O'Connell B."/>
            <person name="Jenkins J."/>
            <person name="Brandt A."/>
            <person name="Calef R."/>
            <person name="Tung C.H."/>
            <person name="Huang T.K."/>
            <person name="Schmutz J."/>
            <person name="Satoh N."/>
            <person name="Yu J.K."/>
            <person name="Putnam N.H."/>
            <person name="Green R.E."/>
            <person name="Rokhsar D.S."/>
        </authorList>
    </citation>
    <scope>NUCLEOTIDE SEQUENCE [LARGE SCALE GENOMIC DNA]</scope>
    <source>
        <strain evidence="2">S238N-H82</strain>
    </source>
</reference>
<dbReference type="Proteomes" id="UP000001554">
    <property type="component" value="Chromosome 16"/>
</dbReference>
<feature type="region of interest" description="Disordered" evidence="1">
    <location>
        <begin position="1"/>
        <end position="36"/>
    </location>
</feature>
<evidence type="ECO:0000313" key="3">
    <source>
        <dbReference type="RefSeq" id="XP_035658436.1"/>
    </source>
</evidence>
<proteinExistence type="predicted"/>
<gene>
    <name evidence="3" type="primary">LOC118403742</name>
</gene>
<accession>A0A9J7HF04</accession>
<keyword evidence="2" id="KW-1185">Reference proteome</keyword>
<reference evidence="3" key="2">
    <citation type="submission" date="2025-08" db="UniProtKB">
        <authorList>
            <consortium name="RefSeq"/>
        </authorList>
    </citation>
    <scope>IDENTIFICATION</scope>
    <source>
        <strain evidence="3">S238N-H82</strain>
        <tissue evidence="3">Testes</tissue>
    </source>
</reference>
<evidence type="ECO:0000256" key="1">
    <source>
        <dbReference type="SAM" id="MobiDB-lite"/>
    </source>
</evidence>
<organism evidence="2 3">
    <name type="scientific">Branchiostoma floridae</name>
    <name type="common">Florida lancelet</name>
    <name type="synonym">Amphioxus</name>
    <dbReference type="NCBI Taxonomy" id="7739"/>
    <lineage>
        <taxon>Eukaryota</taxon>
        <taxon>Metazoa</taxon>
        <taxon>Chordata</taxon>
        <taxon>Cephalochordata</taxon>
        <taxon>Leptocardii</taxon>
        <taxon>Amphioxiformes</taxon>
        <taxon>Branchiostomatidae</taxon>
        <taxon>Branchiostoma</taxon>
    </lineage>
</organism>
<sequence>MLSFSDIPLPSQLDGGQSSDDEIEERSRARAQRRYSRRISHCDQRVGAFMTLGSLEPGQAFGLAHVSEAPIPPHLSLVSRGASILHVTLRDFRAVSEGQSALLGLDTEKVEVPAERELCERFFQESQWESYKRRVVEQAMVDIHRPKDGLGLRNYDVIDTYPTSEDNLVIGRSRRDVHFWNGLIGDAVRQRSHQDTSSSRTARRRLGSEYIASPVYARDNRGDLRLIDGIQDRSRAPSRNQYGLKCHHFVQEES</sequence>
<name>A0A9J7HF04_BRAFL</name>
<evidence type="ECO:0000313" key="2">
    <source>
        <dbReference type="Proteomes" id="UP000001554"/>
    </source>
</evidence>
<dbReference type="RefSeq" id="XP_035658436.1">
    <property type="nucleotide sequence ID" value="XM_035802543.1"/>
</dbReference>
<dbReference type="AlphaFoldDB" id="A0A9J7HF04"/>
<dbReference type="GeneID" id="118403742"/>